<accession>A0A1I3L7P0</accession>
<dbReference type="GO" id="GO:0016747">
    <property type="term" value="F:acyltransferase activity, transferring groups other than amino-acyl groups"/>
    <property type="evidence" value="ECO:0007669"/>
    <property type="project" value="InterPro"/>
</dbReference>
<evidence type="ECO:0000313" key="3">
    <source>
        <dbReference type="Proteomes" id="UP000198649"/>
    </source>
</evidence>
<dbReference type="Gene3D" id="3.40.630.30">
    <property type="match status" value="1"/>
</dbReference>
<gene>
    <name evidence="2" type="ORF">SAMN05216561_11351</name>
</gene>
<organism evidence="2 3">
    <name type="scientific">Nocardioides psychrotolerans</name>
    <dbReference type="NCBI Taxonomy" id="1005945"/>
    <lineage>
        <taxon>Bacteria</taxon>
        <taxon>Bacillati</taxon>
        <taxon>Actinomycetota</taxon>
        <taxon>Actinomycetes</taxon>
        <taxon>Propionibacteriales</taxon>
        <taxon>Nocardioidaceae</taxon>
        <taxon>Nocardioides</taxon>
    </lineage>
</organism>
<keyword evidence="3" id="KW-1185">Reference proteome</keyword>
<dbReference type="AlphaFoldDB" id="A0A1I3L7P0"/>
<dbReference type="EMBL" id="FOQG01000013">
    <property type="protein sequence ID" value="SFI80659.1"/>
    <property type="molecule type" value="Genomic_DNA"/>
</dbReference>
<reference evidence="2 3" key="1">
    <citation type="submission" date="2016-10" db="EMBL/GenBank/DDBJ databases">
        <authorList>
            <person name="de Groot N.N."/>
        </authorList>
    </citation>
    <scope>NUCLEOTIDE SEQUENCE [LARGE SCALE GENOMIC DNA]</scope>
    <source>
        <strain evidence="2 3">CGMCC 1.11156</strain>
    </source>
</reference>
<dbReference type="STRING" id="1005945.SAMN05216561_11351"/>
<evidence type="ECO:0000313" key="2">
    <source>
        <dbReference type="EMBL" id="SFI80659.1"/>
    </source>
</evidence>
<dbReference type="InterPro" id="IPR000182">
    <property type="entry name" value="GNAT_dom"/>
</dbReference>
<proteinExistence type="predicted"/>
<dbReference type="SUPFAM" id="SSF55729">
    <property type="entry name" value="Acyl-CoA N-acyltransferases (Nat)"/>
    <property type="match status" value="1"/>
</dbReference>
<dbReference type="RefSeq" id="WP_091115120.1">
    <property type="nucleotide sequence ID" value="NZ_BKAF01000016.1"/>
</dbReference>
<feature type="domain" description="N-acetyltransferase" evidence="1">
    <location>
        <begin position="124"/>
        <end position="264"/>
    </location>
</feature>
<dbReference type="OrthoDB" id="164800at2"/>
<dbReference type="PROSITE" id="PS51186">
    <property type="entry name" value="GNAT"/>
    <property type="match status" value="1"/>
</dbReference>
<protein>
    <recommendedName>
        <fullName evidence="1">N-acetyltransferase domain-containing protein</fullName>
    </recommendedName>
</protein>
<evidence type="ECO:0000259" key="1">
    <source>
        <dbReference type="PROSITE" id="PS51186"/>
    </source>
</evidence>
<sequence>MTDDLLEIYDHQLRGESEVIGSTAWDQDGPVWRATYGFGGLVSYRSLTHVAGAELDGLIRRSVEHFSADPAVDSVEWKTRDHDVTDDLHGRLLRAGFEPEEQETIMLGEAEALLAAAVEPPAGIVVRRVDRLADRVALLEAAADMQVSVFGRGGSGADLLARVERSEGLTEVWVAESADGVVVSAGRLEMVPGTQCAGLWGGATLPGWRGLGIYRALTGARAESAMARGVRYLHSDCTEMSRPILERSGLRRVTTSTPYVWHGP</sequence>
<dbReference type="InterPro" id="IPR016181">
    <property type="entry name" value="Acyl_CoA_acyltransferase"/>
</dbReference>
<name>A0A1I3L7P0_9ACTN</name>
<dbReference type="Proteomes" id="UP000198649">
    <property type="component" value="Unassembled WGS sequence"/>
</dbReference>